<dbReference type="SUPFAM" id="SSF52540">
    <property type="entry name" value="P-loop containing nucleoside triphosphate hydrolases"/>
    <property type="match status" value="1"/>
</dbReference>
<dbReference type="SMART" id="SM00382">
    <property type="entry name" value="AAA"/>
    <property type="match status" value="1"/>
</dbReference>
<dbReference type="Pfam" id="PF00005">
    <property type="entry name" value="ABC_tran"/>
    <property type="match status" value="1"/>
</dbReference>
<keyword evidence="2" id="KW-0547">Nucleotide-binding</keyword>
<dbReference type="Gene3D" id="3.40.50.300">
    <property type="entry name" value="P-loop containing nucleotide triphosphate hydrolases"/>
    <property type="match status" value="1"/>
</dbReference>
<dbReference type="PANTHER" id="PTHR42939">
    <property type="entry name" value="ABC TRANSPORTER ATP-BINDING PROTEIN ALBC-RELATED"/>
    <property type="match status" value="1"/>
</dbReference>
<reference evidence="5 6" key="1">
    <citation type="submission" date="2020-07" db="EMBL/GenBank/DDBJ databases">
        <title>Huge and variable diversity of episymbiotic CPR bacteria and DPANN archaea in groundwater ecosystems.</title>
        <authorList>
            <person name="He C.Y."/>
            <person name="Keren R."/>
            <person name="Whittaker M."/>
            <person name="Farag I.F."/>
            <person name="Doudna J."/>
            <person name="Cate J.H.D."/>
            <person name="Banfield J.F."/>
        </authorList>
    </citation>
    <scope>NUCLEOTIDE SEQUENCE [LARGE SCALE GENOMIC DNA]</scope>
    <source>
        <strain evidence="5">NC_groundwater_70_Ag_B-0.1um_54_66</strain>
    </source>
</reference>
<feature type="domain" description="ABC transporter" evidence="4">
    <location>
        <begin position="6"/>
        <end position="233"/>
    </location>
</feature>
<dbReference type="GO" id="GO:0016887">
    <property type="term" value="F:ATP hydrolysis activity"/>
    <property type="evidence" value="ECO:0007669"/>
    <property type="project" value="InterPro"/>
</dbReference>
<proteinExistence type="predicted"/>
<dbReference type="InterPro" id="IPR017871">
    <property type="entry name" value="ABC_transporter-like_CS"/>
</dbReference>
<sequence length="243" mass="26900">MSGCALSIRDIHVSYGPRKVLDGLSLDVPCGEMFGLMGLNGVGKTTMIKSVIGLRDPDSGRIDILGADRLSMQSKRQLAYLPERFDPPWFLTGIEFIKFSLRLYRAPFVLSEVESSAAQLALDPAALRNRVQTYSKGMRQKLGLLATLLTGCPFLILDEPMSGLDPRARAYVKDMLRTVKGQGRTVFLSSHILSDMYELCDRVVVLHDRKFCYEGTPAGLCDYGQSDNIERAFLNVIDGRTAA</sequence>
<dbReference type="PROSITE" id="PS00211">
    <property type="entry name" value="ABC_TRANSPORTER_1"/>
    <property type="match status" value="1"/>
</dbReference>
<evidence type="ECO:0000256" key="3">
    <source>
        <dbReference type="ARBA" id="ARBA00022840"/>
    </source>
</evidence>
<dbReference type="EMBL" id="CP066681">
    <property type="protein sequence ID" value="QQG35690.1"/>
    <property type="molecule type" value="Genomic_DNA"/>
</dbReference>
<dbReference type="InterPro" id="IPR003439">
    <property type="entry name" value="ABC_transporter-like_ATP-bd"/>
</dbReference>
<name>A0A7T5R1B0_9BACT</name>
<dbReference type="PROSITE" id="PS50893">
    <property type="entry name" value="ABC_TRANSPORTER_2"/>
    <property type="match status" value="1"/>
</dbReference>
<gene>
    <name evidence="5" type="ORF">HYS17_09235</name>
</gene>
<protein>
    <submittedName>
        <fullName evidence="5">ABC transporter ATP-binding protein</fullName>
    </submittedName>
</protein>
<accession>A0A7T5R1B0</accession>
<keyword evidence="1" id="KW-0813">Transport</keyword>
<dbReference type="AlphaFoldDB" id="A0A7T5R1B0"/>
<dbReference type="InterPro" id="IPR003593">
    <property type="entry name" value="AAA+_ATPase"/>
</dbReference>
<organism evidence="5 6">
    <name type="scientific">Micavibrio aeruginosavorus</name>
    <dbReference type="NCBI Taxonomy" id="349221"/>
    <lineage>
        <taxon>Bacteria</taxon>
        <taxon>Pseudomonadati</taxon>
        <taxon>Bdellovibrionota</taxon>
        <taxon>Bdellovibrionia</taxon>
        <taxon>Bdellovibrionales</taxon>
        <taxon>Pseudobdellovibrionaceae</taxon>
        <taxon>Micavibrio</taxon>
    </lineage>
</organism>
<keyword evidence="3 5" id="KW-0067">ATP-binding</keyword>
<dbReference type="GO" id="GO:0005524">
    <property type="term" value="F:ATP binding"/>
    <property type="evidence" value="ECO:0007669"/>
    <property type="project" value="UniProtKB-KW"/>
</dbReference>
<evidence type="ECO:0000313" key="6">
    <source>
        <dbReference type="Proteomes" id="UP000595362"/>
    </source>
</evidence>
<evidence type="ECO:0000313" key="5">
    <source>
        <dbReference type="EMBL" id="QQG35690.1"/>
    </source>
</evidence>
<evidence type="ECO:0000256" key="2">
    <source>
        <dbReference type="ARBA" id="ARBA00022741"/>
    </source>
</evidence>
<evidence type="ECO:0000256" key="1">
    <source>
        <dbReference type="ARBA" id="ARBA00022448"/>
    </source>
</evidence>
<dbReference type="Proteomes" id="UP000595362">
    <property type="component" value="Chromosome"/>
</dbReference>
<evidence type="ECO:0000259" key="4">
    <source>
        <dbReference type="PROSITE" id="PS50893"/>
    </source>
</evidence>
<dbReference type="InterPro" id="IPR027417">
    <property type="entry name" value="P-loop_NTPase"/>
</dbReference>
<dbReference type="InterPro" id="IPR051782">
    <property type="entry name" value="ABC_Transporter_VariousFunc"/>
</dbReference>
<dbReference type="PANTHER" id="PTHR42939:SF1">
    <property type="entry name" value="ABC TRANSPORTER ATP-BINDING PROTEIN ALBC-RELATED"/>
    <property type="match status" value="1"/>
</dbReference>
<dbReference type="CDD" id="cd03230">
    <property type="entry name" value="ABC_DR_subfamily_A"/>
    <property type="match status" value="1"/>
</dbReference>